<comment type="caution">
    <text evidence="1">The sequence shown here is derived from an EMBL/GenBank/DDBJ whole genome shotgun (WGS) entry which is preliminary data.</text>
</comment>
<name>A0A9W4L6I0_9BACI</name>
<dbReference type="EMBL" id="CAKKMG010000085">
    <property type="protein sequence ID" value="CAH0289753.1"/>
    <property type="molecule type" value="Genomic_DNA"/>
</dbReference>
<proteinExistence type="predicted"/>
<protein>
    <submittedName>
        <fullName evidence="1">Uncharacterized protein</fullName>
    </submittedName>
</protein>
<organism evidence="1 2">
    <name type="scientific">Peribacillus simplex</name>
    <dbReference type="NCBI Taxonomy" id="1478"/>
    <lineage>
        <taxon>Bacteria</taxon>
        <taxon>Bacillati</taxon>
        <taxon>Bacillota</taxon>
        <taxon>Bacilli</taxon>
        <taxon>Bacillales</taxon>
        <taxon>Bacillaceae</taxon>
        <taxon>Peribacillus</taxon>
    </lineage>
</organism>
<sequence>MENAKIREMLKSDPDGLIDVIEERVKNINYLEDSRRNDLLDYIAAKVSSQVTPYLRLARQARRGHYPKWVEFQELLQYFGVSETLTRANNYGPMPERVKNHWESERALALEDYIFFFNELHKIEDDKKRRLFDESFGEWARPALRYAFEKADADRSDRELVSYISKAFYTSFLEARAKSQRMNRRRVNGKWEYYYIKEVNDFDFTDNDVMQCIFQTNGNFPDLTEMAPLLTKPQVRLLINLNNLIRGDVSQLTEEEFYAKYPHKRMNYRQISEVMGVSYESFVKNIQRIKARLGK</sequence>
<evidence type="ECO:0000313" key="1">
    <source>
        <dbReference type="EMBL" id="CAH0289753.1"/>
    </source>
</evidence>
<evidence type="ECO:0000313" key="2">
    <source>
        <dbReference type="Proteomes" id="UP000789326"/>
    </source>
</evidence>
<reference evidence="1" key="1">
    <citation type="submission" date="2021-11" db="EMBL/GenBank/DDBJ databases">
        <authorList>
            <person name="Bulgarelli D."/>
        </authorList>
    </citation>
    <scope>NUCLEOTIDE SEQUENCE</scope>
    <source>
        <strain evidence="1">Bi133</strain>
    </source>
</reference>
<accession>A0A9W4L6I0</accession>
<dbReference type="Proteomes" id="UP000789326">
    <property type="component" value="Unassembled WGS sequence"/>
</dbReference>
<gene>
    <name evidence="1" type="ORF">SRABI133_04197</name>
</gene>
<dbReference type="AlphaFoldDB" id="A0A9W4L6I0"/>
<dbReference type="RefSeq" id="WP_230303491.1">
    <property type="nucleotide sequence ID" value="NZ_CAKKMG010000085.1"/>
</dbReference>